<evidence type="ECO:0000256" key="9">
    <source>
        <dbReference type="ARBA" id="ARBA00023310"/>
    </source>
</evidence>
<feature type="coiled-coil region" evidence="14">
    <location>
        <begin position="74"/>
        <end position="116"/>
    </location>
</feature>
<evidence type="ECO:0000313" key="15">
    <source>
        <dbReference type="EMBL" id="MDK9558631.1"/>
    </source>
</evidence>
<keyword evidence="6 13" id="KW-1133">Transmembrane helix</keyword>
<reference evidence="15 16" key="1">
    <citation type="submission" date="2023-05" db="EMBL/GenBank/DDBJ databases">
        <title>Marinobacter albus sp. nov., a marine bacterium isolated from sand in a coastal intertidal zone of huludao.</title>
        <authorList>
            <person name="Deng T."/>
        </authorList>
    </citation>
    <scope>NUCLEOTIDE SEQUENCE [LARGE SCALE GENOMIC DNA]</scope>
    <source>
        <strain evidence="15 16">M216</strain>
    </source>
</reference>
<evidence type="ECO:0000256" key="7">
    <source>
        <dbReference type="ARBA" id="ARBA00023065"/>
    </source>
</evidence>
<keyword evidence="7 13" id="KW-0406">Ion transport</keyword>
<dbReference type="Pfam" id="PF00430">
    <property type="entry name" value="ATP-synt_B"/>
    <property type="match status" value="1"/>
</dbReference>
<protein>
    <recommendedName>
        <fullName evidence="13">ATP synthase subunit b</fullName>
    </recommendedName>
    <alternativeName>
        <fullName evidence="13">ATP synthase F(0) sector subunit b</fullName>
    </alternativeName>
    <alternativeName>
        <fullName evidence="13">ATPase subunit I</fullName>
    </alternativeName>
    <alternativeName>
        <fullName evidence="13">F-type ATPase subunit b</fullName>
        <shortName evidence="13">F-ATPase subunit b</shortName>
    </alternativeName>
</protein>
<evidence type="ECO:0000256" key="10">
    <source>
        <dbReference type="ARBA" id="ARBA00025198"/>
    </source>
</evidence>
<keyword evidence="4 13" id="KW-0812">Transmembrane</keyword>
<dbReference type="InterPro" id="IPR050059">
    <property type="entry name" value="ATP_synthase_B_chain"/>
</dbReference>
<evidence type="ECO:0000313" key="16">
    <source>
        <dbReference type="Proteomes" id="UP001223547"/>
    </source>
</evidence>
<dbReference type="RefSeq" id="WP_285368532.1">
    <property type="nucleotide sequence ID" value="NZ_JASSQD010000002.1"/>
</dbReference>
<keyword evidence="13" id="KW-1003">Cell membrane</keyword>
<evidence type="ECO:0000256" key="11">
    <source>
        <dbReference type="ARBA" id="ARBA00025614"/>
    </source>
</evidence>
<gene>
    <name evidence="13" type="primary">atpF</name>
    <name evidence="15" type="ORF">QQF73_13435</name>
</gene>
<evidence type="ECO:0000256" key="2">
    <source>
        <dbReference type="ARBA" id="ARBA00022448"/>
    </source>
</evidence>
<dbReference type="Proteomes" id="UP001223547">
    <property type="component" value="Unassembled WGS sequence"/>
</dbReference>
<dbReference type="HAMAP" id="MF_01398">
    <property type="entry name" value="ATP_synth_b_bprime"/>
    <property type="match status" value="1"/>
</dbReference>
<comment type="similarity">
    <text evidence="1 13">Belongs to the ATPase B chain family.</text>
</comment>
<organism evidence="15 16">
    <name type="scientific">Marinobacter albus</name>
    <dbReference type="NCBI Taxonomy" id="3030833"/>
    <lineage>
        <taxon>Bacteria</taxon>
        <taxon>Pseudomonadati</taxon>
        <taxon>Pseudomonadota</taxon>
        <taxon>Gammaproteobacteria</taxon>
        <taxon>Pseudomonadales</taxon>
        <taxon>Marinobacteraceae</taxon>
        <taxon>Marinobacter</taxon>
    </lineage>
</organism>
<feature type="transmembrane region" description="Helical" evidence="13">
    <location>
        <begin position="6"/>
        <end position="22"/>
    </location>
</feature>
<comment type="function">
    <text evidence="11">Component of the F(0) channel, it forms part of the peripheral stalk, linking F(1) to F(0). The b'-subunit is a diverged and duplicated form of b found in plants and photosynthetic bacteria.</text>
</comment>
<comment type="subunit">
    <text evidence="13">F-type ATPases have 2 components, F(1) - the catalytic core - and F(0) - the membrane proton channel. F(1) has five subunits: alpha(3), beta(3), gamma(1), delta(1), epsilon(1). F(0) has three main subunits: a(1), b(2) and c(10-14). The alpha and beta chains form an alternating ring which encloses part of the gamma chain. F(1) is attached to F(0) by a central stalk formed by the gamma and epsilon chains, while a peripheral stalk is formed by the delta and b chains.</text>
</comment>
<evidence type="ECO:0000256" key="8">
    <source>
        <dbReference type="ARBA" id="ARBA00023136"/>
    </source>
</evidence>
<comment type="caution">
    <text evidence="15">The sequence shown here is derived from an EMBL/GenBank/DDBJ whole genome shotgun (WGS) entry which is preliminary data.</text>
</comment>
<comment type="function">
    <text evidence="10 13">F(1)F(0) ATP synthase produces ATP from ADP in the presence of a proton or sodium gradient. F-type ATPases consist of two structural domains, F(1) containing the extramembraneous catalytic core and F(0) containing the membrane proton channel, linked together by a central stalk and a peripheral stalk. During catalysis, ATP synthesis in the catalytic domain of F(1) is coupled via a rotary mechanism of the central stalk subunits to proton translocation.</text>
</comment>
<keyword evidence="3 13" id="KW-0138">CF(0)</keyword>
<accession>A0ABT7HE43</accession>
<evidence type="ECO:0000256" key="5">
    <source>
        <dbReference type="ARBA" id="ARBA00022781"/>
    </source>
</evidence>
<name>A0ABT7HE43_9GAMM</name>
<dbReference type="PANTHER" id="PTHR33445">
    <property type="entry name" value="ATP SYNTHASE SUBUNIT B', CHLOROPLASTIC"/>
    <property type="match status" value="1"/>
</dbReference>
<evidence type="ECO:0000256" key="1">
    <source>
        <dbReference type="ARBA" id="ARBA00005513"/>
    </source>
</evidence>
<keyword evidence="8 13" id="KW-0472">Membrane</keyword>
<evidence type="ECO:0000256" key="12">
    <source>
        <dbReference type="ARBA" id="ARBA00037847"/>
    </source>
</evidence>
<dbReference type="CDD" id="cd06503">
    <property type="entry name" value="ATP-synt_Fo_b"/>
    <property type="match status" value="1"/>
</dbReference>
<comment type="subcellular location">
    <subcellularLocation>
        <location evidence="13">Cell membrane</location>
        <topology evidence="13">Single-pass membrane protein</topology>
    </subcellularLocation>
    <subcellularLocation>
        <location evidence="12">Endomembrane system</location>
        <topology evidence="12">Single-pass membrane protein</topology>
    </subcellularLocation>
</comment>
<keyword evidence="5 13" id="KW-0375">Hydrogen ion transport</keyword>
<evidence type="ECO:0000256" key="13">
    <source>
        <dbReference type="HAMAP-Rule" id="MF_01398"/>
    </source>
</evidence>
<dbReference type="PANTHER" id="PTHR33445:SF2">
    <property type="entry name" value="ATP SYNTHASE SUBUNIT B', CHLOROPLASTIC"/>
    <property type="match status" value="1"/>
</dbReference>
<dbReference type="EMBL" id="JASSQD010000002">
    <property type="protein sequence ID" value="MDK9558631.1"/>
    <property type="molecule type" value="Genomic_DNA"/>
</dbReference>
<evidence type="ECO:0000256" key="3">
    <source>
        <dbReference type="ARBA" id="ARBA00022547"/>
    </source>
</evidence>
<dbReference type="InterPro" id="IPR002146">
    <property type="entry name" value="ATP_synth_b/b'su_bac/chlpt"/>
</dbReference>
<keyword evidence="14" id="KW-0175">Coiled coil</keyword>
<keyword evidence="16" id="KW-1185">Reference proteome</keyword>
<evidence type="ECO:0000256" key="14">
    <source>
        <dbReference type="SAM" id="Coils"/>
    </source>
</evidence>
<keyword evidence="9 13" id="KW-0066">ATP synthesis</keyword>
<keyword evidence="2 13" id="KW-0813">Transport</keyword>
<sequence>MSIDWITVIAQIANFLVLVWLLKRFLYKPILNGIDAREAEIAERMGEAERARAKAAAAEADFVARKQELLAEDAAIVDAAHEEAERQRDALLAEAHQKLEQEQKDWQRHLQREQQKFTAELYRAGADTLYQLVRKALRDLADEQLEERIALHVTAKLEPMAPDLLVAAGTAEEAIVSTHIPLSEGARATLNRELAALIPDVPLRFLVDEDQAPGLVLRIGSAQVAWTVDSYTEELIGLLTERLATGALGRGGE</sequence>
<evidence type="ECO:0000256" key="4">
    <source>
        <dbReference type="ARBA" id="ARBA00022692"/>
    </source>
</evidence>
<evidence type="ECO:0000256" key="6">
    <source>
        <dbReference type="ARBA" id="ARBA00022989"/>
    </source>
</evidence>
<proteinExistence type="inferred from homology"/>